<dbReference type="Proteomes" id="UP000619788">
    <property type="component" value="Unassembled WGS sequence"/>
</dbReference>
<reference evidence="2 3" key="1">
    <citation type="submission" date="2021-01" db="EMBL/GenBank/DDBJ databases">
        <title>Whole genome shotgun sequence of Planobispora siamensis NBRC 107568.</title>
        <authorList>
            <person name="Komaki H."/>
            <person name="Tamura T."/>
        </authorList>
    </citation>
    <scope>NUCLEOTIDE SEQUENCE [LARGE SCALE GENOMIC DNA]</scope>
    <source>
        <strain evidence="2 3">NBRC 107568</strain>
    </source>
</reference>
<proteinExistence type="predicted"/>
<evidence type="ECO:0000313" key="3">
    <source>
        <dbReference type="Proteomes" id="UP000619788"/>
    </source>
</evidence>
<dbReference type="EMBL" id="BOOJ01000027">
    <property type="protein sequence ID" value="GIH92402.1"/>
    <property type="molecule type" value="Genomic_DNA"/>
</dbReference>
<accession>A0A8J3WLB4</accession>
<evidence type="ECO:0000256" key="1">
    <source>
        <dbReference type="SAM" id="MobiDB-lite"/>
    </source>
</evidence>
<protein>
    <submittedName>
        <fullName evidence="2">Uncharacterized protein</fullName>
    </submittedName>
</protein>
<organism evidence="2 3">
    <name type="scientific">Planobispora siamensis</name>
    <dbReference type="NCBI Taxonomy" id="936338"/>
    <lineage>
        <taxon>Bacteria</taxon>
        <taxon>Bacillati</taxon>
        <taxon>Actinomycetota</taxon>
        <taxon>Actinomycetes</taxon>
        <taxon>Streptosporangiales</taxon>
        <taxon>Streptosporangiaceae</taxon>
        <taxon>Planobispora</taxon>
    </lineage>
</organism>
<name>A0A8J3WLB4_9ACTN</name>
<comment type="caution">
    <text evidence="2">The sequence shown here is derived from an EMBL/GenBank/DDBJ whole genome shotgun (WGS) entry which is preliminary data.</text>
</comment>
<evidence type="ECO:0000313" key="2">
    <source>
        <dbReference type="EMBL" id="GIH92402.1"/>
    </source>
</evidence>
<feature type="region of interest" description="Disordered" evidence="1">
    <location>
        <begin position="30"/>
        <end position="65"/>
    </location>
</feature>
<dbReference type="AlphaFoldDB" id="A0A8J3WLB4"/>
<gene>
    <name evidence="2" type="ORF">Psi01_30320</name>
</gene>
<keyword evidence="3" id="KW-1185">Reference proteome</keyword>
<sequence length="65" mass="6800">MACFTVRGYDDVPPLPAGAGEALPAAVAEVSPDPHAARPRESTAAATPTDRARNALIRDPFSQVR</sequence>